<gene>
    <name evidence="3" type="ORF">L3Y34_011788</name>
</gene>
<keyword evidence="1" id="KW-1133">Transmembrane helix</keyword>
<protein>
    <submittedName>
        <fullName evidence="3">Uncharacterized protein</fullName>
    </submittedName>
</protein>
<keyword evidence="1" id="KW-0472">Membrane</keyword>
<evidence type="ECO:0000313" key="3">
    <source>
        <dbReference type="EMBL" id="ULT82066.1"/>
    </source>
</evidence>
<evidence type="ECO:0000256" key="2">
    <source>
        <dbReference type="SAM" id="SignalP"/>
    </source>
</evidence>
<reference evidence="3 4" key="1">
    <citation type="submission" date="2022-05" db="EMBL/GenBank/DDBJ databases">
        <title>Chromosome-level reference genomes for two strains of Caenorhabditis briggsae: an improved platform for comparative genomics.</title>
        <authorList>
            <person name="Stevens L."/>
            <person name="Andersen E.C."/>
        </authorList>
    </citation>
    <scope>NUCLEOTIDE SEQUENCE [LARGE SCALE GENOMIC DNA]</scope>
    <source>
        <strain evidence="3">QX1410_ONT</strain>
        <tissue evidence="3">Whole-organism</tissue>
    </source>
</reference>
<dbReference type="AlphaFoldDB" id="A0AAE8ZPR7"/>
<sequence length="158" mass="18818">MKIFLNLLLLILILEVEGGIPHTSQRIRRKIYMNDESEFFAMADKLEEERFRKREKEEQERLLKTEAAEAAERKSWGPIKRCLFIIGCLVFVFVVIIFAYGNRLQIECKMLGYGHLWTVFRRFCSGTNGFTRELNHQIEDNQDGNRIELDEHPFLERY</sequence>
<feature type="chain" id="PRO_5042194338" evidence="2">
    <location>
        <begin position="19"/>
        <end position="158"/>
    </location>
</feature>
<proteinExistence type="predicted"/>
<organism evidence="3 4">
    <name type="scientific">Caenorhabditis briggsae</name>
    <dbReference type="NCBI Taxonomy" id="6238"/>
    <lineage>
        <taxon>Eukaryota</taxon>
        <taxon>Metazoa</taxon>
        <taxon>Ecdysozoa</taxon>
        <taxon>Nematoda</taxon>
        <taxon>Chromadorea</taxon>
        <taxon>Rhabditida</taxon>
        <taxon>Rhabditina</taxon>
        <taxon>Rhabditomorpha</taxon>
        <taxon>Rhabditoidea</taxon>
        <taxon>Rhabditidae</taxon>
        <taxon>Peloderinae</taxon>
        <taxon>Caenorhabditis</taxon>
    </lineage>
</organism>
<evidence type="ECO:0000313" key="4">
    <source>
        <dbReference type="Proteomes" id="UP000827892"/>
    </source>
</evidence>
<dbReference type="Proteomes" id="UP000827892">
    <property type="component" value="Chromosome X"/>
</dbReference>
<feature type="transmembrane region" description="Helical" evidence="1">
    <location>
        <begin position="83"/>
        <end position="101"/>
    </location>
</feature>
<keyword evidence="1" id="KW-0812">Transmembrane</keyword>
<accession>A0AAE8ZPR7</accession>
<evidence type="ECO:0000256" key="1">
    <source>
        <dbReference type="SAM" id="Phobius"/>
    </source>
</evidence>
<feature type="signal peptide" evidence="2">
    <location>
        <begin position="1"/>
        <end position="18"/>
    </location>
</feature>
<dbReference type="EMBL" id="CP090896">
    <property type="protein sequence ID" value="ULT82066.1"/>
    <property type="molecule type" value="Genomic_DNA"/>
</dbReference>
<keyword evidence="2" id="KW-0732">Signal</keyword>
<name>A0AAE8ZPR7_CAEBR</name>